<dbReference type="OrthoDB" id="1093278at2"/>
<accession>A0A0A2MWX4</accession>
<keyword evidence="2 5" id="KW-0812">Transmembrane</keyword>
<dbReference type="AlphaFoldDB" id="A0A0A2MWX4"/>
<feature type="transmembrane region" description="Helical" evidence="5">
    <location>
        <begin position="389"/>
        <end position="408"/>
    </location>
</feature>
<dbReference type="InterPro" id="IPR051533">
    <property type="entry name" value="WaaL-like"/>
</dbReference>
<dbReference type="EMBL" id="JRLY01000008">
    <property type="protein sequence ID" value="KGO92700.1"/>
    <property type="molecule type" value="Genomic_DNA"/>
</dbReference>
<feature type="transmembrane region" description="Helical" evidence="5">
    <location>
        <begin position="123"/>
        <end position="144"/>
    </location>
</feature>
<feature type="transmembrane region" description="Helical" evidence="5">
    <location>
        <begin position="233"/>
        <end position="251"/>
    </location>
</feature>
<evidence type="ECO:0000256" key="3">
    <source>
        <dbReference type="ARBA" id="ARBA00022989"/>
    </source>
</evidence>
<keyword evidence="8" id="KW-1185">Reference proteome</keyword>
<protein>
    <recommendedName>
        <fullName evidence="6">O-antigen ligase-related domain-containing protein</fullName>
    </recommendedName>
</protein>
<feature type="transmembrane region" description="Helical" evidence="5">
    <location>
        <begin position="24"/>
        <end position="55"/>
    </location>
</feature>
<dbReference type="GO" id="GO:0016020">
    <property type="term" value="C:membrane"/>
    <property type="evidence" value="ECO:0007669"/>
    <property type="project" value="UniProtKB-SubCell"/>
</dbReference>
<comment type="subcellular location">
    <subcellularLocation>
        <location evidence="1">Membrane</location>
        <topology evidence="1">Multi-pass membrane protein</topology>
    </subcellularLocation>
</comment>
<feature type="transmembrane region" description="Helical" evidence="5">
    <location>
        <begin position="414"/>
        <end position="430"/>
    </location>
</feature>
<keyword evidence="4 5" id="KW-0472">Membrane</keyword>
<dbReference type="STRING" id="1121898.GCA_000422725_02425"/>
<organism evidence="7 8">
    <name type="scientific">Flavobacterium subsaxonicum WB 4.1-42 = DSM 21790</name>
    <dbReference type="NCBI Taxonomy" id="1121898"/>
    <lineage>
        <taxon>Bacteria</taxon>
        <taxon>Pseudomonadati</taxon>
        <taxon>Bacteroidota</taxon>
        <taxon>Flavobacteriia</taxon>
        <taxon>Flavobacteriales</taxon>
        <taxon>Flavobacteriaceae</taxon>
        <taxon>Flavobacterium</taxon>
    </lineage>
</organism>
<dbReference type="InterPro" id="IPR007016">
    <property type="entry name" value="O-antigen_ligase-rel_domated"/>
</dbReference>
<feature type="transmembrane region" description="Helical" evidence="5">
    <location>
        <begin position="357"/>
        <end position="377"/>
    </location>
</feature>
<evidence type="ECO:0000313" key="7">
    <source>
        <dbReference type="EMBL" id="KGO92700.1"/>
    </source>
</evidence>
<feature type="transmembrane region" description="Helical" evidence="5">
    <location>
        <begin position="164"/>
        <end position="182"/>
    </location>
</feature>
<feature type="transmembrane region" description="Helical" evidence="5">
    <location>
        <begin position="211"/>
        <end position="228"/>
    </location>
</feature>
<sequence length="442" mass="50268">MANIYNFSSNALLKRIGLSPGKKLLVLFISLVVITIPMGYVYNSITIIFFVLYSILAAKKQHFTFRLALLLPVLLFALMALSLIWSIDVKSSLKALSKESALLFLPIAFYLNRPLLKRSVNDILKNYSICMCLFGAYFLIRAAIRYSSTGNADVFFYHELATAKINAIYLSALFSLALFVFVEKKNKTFWGYGAMLFLFLLVFLLSSKNIIIIDVFLILCYYIFFSGLPKKAMFSTLAIVCVLAGGLGYYGKIHERFTHELDTPPATEAADGIHRVTIAEAWNKPMFDGNHYFNGTAFRTYQARVFKELFSQEPVLLTGYGLNASRPKVEQKGIEHNVFHENTEHVSYNKLNFHNQYIEVFADLGLFGFLLVAAMVLLNLKNGLSHKYFVHIAFAVLMISLFLTESFLWRQRGVVFFTVFYCLFNDLLYVNPKKTGLKKAVV</sequence>
<evidence type="ECO:0000256" key="5">
    <source>
        <dbReference type="SAM" id="Phobius"/>
    </source>
</evidence>
<evidence type="ECO:0000256" key="1">
    <source>
        <dbReference type="ARBA" id="ARBA00004141"/>
    </source>
</evidence>
<evidence type="ECO:0000313" key="8">
    <source>
        <dbReference type="Proteomes" id="UP000030111"/>
    </source>
</evidence>
<dbReference type="Pfam" id="PF04932">
    <property type="entry name" value="Wzy_C"/>
    <property type="match status" value="1"/>
</dbReference>
<dbReference type="eggNOG" id="COG3307">
    <property type="taxonomic scope" value="Bacteria"/>
</dbReference>
<gene>
    <name evidence="7" type="ORF">Q766_11300</name>
</gene>
<evidence type="ECO:0000256" key="2">
    <source>
        <dbReference type="ARBA" id="ARBA00022692"/>
    </source>
</evidence>
<name>A0A0A2MWX4_9FLAO</name>
<dbReference type="Proteomes" id="UP000030111">
    <property type="component" value="Unassembled WGS sequence"/>
</dbReference>
<dbReference type="PANTHER" id="PTHR37422">
    <property type="entry name" value="TEICHURONIC ACID BIOSYNTHESIS PROTEIN TUAE"/>
    <property type="match status" value="1"/>
</dbReference>
<evidence type="ECO:0000256" key="4">
    <source>
        <dbReference type="ARBA" id="ARBA00023136"/>
    </source>
</evidence>
<feature type="transmembrane region" description="Helical" evidence="5">
    <location>
        <begin position="67"/>
        <end position="87"/>
    </location>
</feature>
<evidence type="ECO:0000259" key="6">
    <source>
        <dbReference type="Pfam" id="PF04932"/>
    </source>
</evidence>
<feature type="domain" description="O-antigen ligase-related" evidence="6">
    <location>
        <begin position="195"/>
        <end position="372"/>
    </location>
</feature>
<feature type="transmembrane region" description="Helical" evidence="5">
    <location>
        <begin position="93"/>
        <end position="111"/>
    </location>
</feature>
<dbReference type="RefSeq" id="WP_035739301.1">
    <property type="nucleotide sequence ID" value="NZ_JRLY01000008.1"/>
</dbReference>
<reference evidence="7 8" key="1">
    <citation type="submission" date="2013-09" db="EMBL/GenBank/DDBJ databases">
        <authorList>
            <person name="Zeng Z."/>
            <person name="Chen C."/>
        </authorList>
    </citation>
    <scope>NUCLEOTIDE SEQUENCE [LARGE SCALE GENOMIC DNA]</scope>
    <source>
        <strain evidence="7 8">WB 4.1-42</strain>
    </source>
</reference>
<keyword evidence="3 5" id="KW-1133">Transmembrane helix</keyword>
<comment type="caution">
    <text evidence="7">The sequence shown here is derived from an EMBL/GenBank/DDBJ whole genome shotgun (WGS) entry which is preliminary data.</text>
</comment>
<dbReference type="PANTHER" id="PTHR37422:SF13">
    <property type="entry name" value="LIPOPOLYSACCHARIDE BIOSYNTHESIS PROTEIN PA4999-RELATED"/>
    <property type="match status" value="1"/>
</dbReference>
<proteinExistence type="predicted"/>
<feature type="transmembrane region" description="Helical" evidence="5">
    <location>
        <begin position="189"/>
        <end position="205"/>
    </location>
</feature>